<keyword evidence="1" id="KW-0004">4Fe-4S</keyword>
<dbReference type="Gene3D" id="3.40.470.10">
    <property type="entry name" value="Uracil-DNA glycosylase-like domain"/>
    <property type="match status" value="1"/>
</dbReference>
<dbReference type="InterPro" id="IPR005122">
    <property type="entry name" value="Uracil-DNA_glycosylase-like"/>
</dbReference>
<dbReference type="InterPro" id="IPR036895">
    <property type="entry name" value="Uracil-DNA_glycosylase-like_sf"/>
</dbReference>
<keyword evidence="2" id="KW-0479">Metal-binding</keyword>
<evidence type="ECO:0000256" key="2">
    <source>
        <dbReference type="ARBA" id="ARBA00022723"/>
    </source>
</evidence>
<dbReference type="EMBL" id="JBHSEN010000001">
    <property type="protein sequence ID" value="MFC4428380.1"/>
    <property type="molecule type" value="Genomic_DNA"/>
</dbReference>
<evidence type="ECO:0000256" key="9">
    <source>
        <dbReference type="ARBA" id="ARBA00023887"/>
    </source>
</evidence>
<evidence type="ECO:0000313" key="12">
    <source>
        <dbReference type="EMBL" id="MFC4428380.1"/>
    </source>
</evidence>
<sequence>MDFADEPELPVLLPHPLTGQPFSSPVPSGTGWPEDPAGPTTPSATSAAQVRRLAGTAQSLTDVDARVSVCRACPRLVDWRESVAAGKRKAFLGEPYWGRPVPSLGDEQPRVLVVGLAPAAHGGNRTGRMFTGDRSGDWIHAALYRAGYAARPTSVSAGDGQRLRGVRMVAPVHCAPPDNKPTPAERAACGPWLDRELQLATTVESILVLGGIGWQSLHAAAARVGWALPRPRATFGHGAQTVFTVPGSGADAGSSRTVRVIGSYHVSQQNTFTGRLTEQMLDEVIARL</sequence>
<dbReference type="SMART" id="SM00986">
    <property type="entry name" value="UDG"/>
    <property type="match status" value="1"/>
</dbReference>
<dbReference type="PANTHER" id="PTHR33693">
    <property type="entry name" value="TYPE-5 URACIL-DNA GLYCOSYLASE"/>
    <property type="match status" value="1"/>
</dbReference>
<dbReference type="InterPro" id="IPR051536">
    <property type="entry name" value="UDG_Type-4/5"/>
</dbReference>
<dbReference type="RefSeq" id="WP_344230185.1">
    <property type="nucleotide sequence ID" value="NZ_BAAALH010000002.1"/>
</dbReference>
<evidence type="ECO:0000256" key="7">
    <source>
        <dbReference type="ARBA" id="ARBA00023204"/>
    </source>
</evidence>
<proteinExistence type="inferred from homology"/>
<gene>
    <name evidence="12" type="ORF">ACFO0K_01640</name>
</gene>
<evidence type="ECO:0000313" key="13">
    <source>
        <dbReference type="Proteomes" id="UP001595965"/>
    </source>
</evidence>
<keyword evidence="13" id="KW-1185">Reference proteome</keyword>
<organism evidence="12 13">
    <name type="scientific">Citricoccus alkalitolerans</name>
    <dbReference type="NCBI Taxonomy" id="246603"/>
    <lineage>
        <taxon>Bacteria</taxon>
        <taxon>Bacillati</taxon>
        <taxon>Actinomycetota</taxon>
        <taxon>Actinomycetes</taxon>
        <taxon>Micrococcales</taxon>
        <taxon>Micrococcaceae</taxon>
        <taxon>Citricoccus</taxon>
    </lineage>
</organism>
<feature type="region of interest" description="Disordered" evidence="10">
    <location>
        <begin position="1"/>
        <end position="46"/>
    </location>
</feature>
<evidence type="ECO:0000256" key="5">
    <source>
        <dbReference type="ARBA" id="ARBA00023004"/>
    </source>
</evidence>
<keyword evidence="4" id="KW-0378">Hydrolase</keyword>
<evidence type="ECO:0000256" key="4">
    <source>
        <dbReference type="ARBA" id="ARBA00022801"/>
    </source>
</evidence>
<keyword evidence="3" id="KW-0227">DNA damage</keyword>
<feature type="compositionally biased region" description="Low complexity" evidence="10">
    <location>
        <begin position="37"/>
        <end position="46"/>
    </location>
</feature>
<dbReference type="Proteomes" id="UP001595965">
    <property type="component" value="Unassembled WGS sequence"/>
</dbReference>
<evidence type="ECO:0000256" key="6">
    <source>
        <dbReference type="ARBA" id="ARBA00023014"/>
    </source>
</evidence>
<dbReference type="SMART" id="SM00987">
    <property type="entry name" value="UreE_C"/>
    <property type="match status" value="1"/>
</dbReference>
<keyword evidence="6" id="KW-0411">Iron-sulfur</keyword>
<dbReference type="CDD" id="cd10031">
    <property type="entry name" value="UDG-F5_TTUDGB_like"/>
    <property type="match status" value="1"/>
</dbReference>
<comment type="caution">
    <text evidence="12">The sequence shown here is derived from an EMBL/GenBank/DDBJ whole genome shotgun (WGS) entry which is preliminary data.</text>
</comment>
<keyword evidence="7" id="KW-0234">DNA repair</keyword>
<dbReference type="Pfam" id="PF03167">
    <property type="entry name" value="UDG"/>
    <property type="match status" value="1"/>
</dbReference>
<comment type="similarity">
    <text evidence="8">Belongs to the uracil-DNA glycosylase (UDG) superfamily. Type 5 (UDGb) family.</text>
</comment>
<keyword evidence="5" id="KW-0408">Iron</keyword>
<dbReference type="PANTHER" id="PTHR33693:SF3">
    <property type="entry name" value="TYPE-5 URACIL-DNA GLYCOSYLASE"/>
    <property type="match status" value="1"/>
</dbReference>
<name>A0ABV8XS90_9MICC</name>
<evidence type="ECO:0000259" key="11">
    <source>
        <dbReference type="SMART" id="SM00986"/>
    </source>
</evidence>
<dbReference type="SUPFAM" id="SSF52141">
    <property type="entry name" value="Uracil-DNA glycosylase-like"/>
    <property type="match status" value="1"/>
</dbReference>
<reference evidence="13" key="1">
    <citation type="journal article" date="2019" name="Int. J. Syst. Evol. Microbiol.">
        <title>The Global Catalogue of Microorganisms (GCM) 10K type strain sequencing project: providing services to taxonomists for standard genome sequencing and annotation.</title>
        <authorList>
            <consortium name="The Broad Institute Genomics Platform"/>
            <consortium name="The Broad Institute Genome Sequencing Center for Infectious Disease"/>
            <person name="Wu L."/>
            <person name="Ma J."/>
        </authorList>
    </citation>
    <scope>NUCLEOTIDE SEQUENCE [LARGE SCALE GENOMIC DNA]</scope>
    <source>
        <strain evidence="13">CGMCC 1.12125</strain>
    </source>
</reference>
<evidence type="ECO:0000256" key="8">
    <source>
        <dbReference type="ARBA" id="ARBA00023779"/>
    </source>
</evidence>
<accession>A0ABV8XS90</accession>
<evidence type="ECO:0000256" key="1">
    <source>
        <dbReference type="ARBA" id="ARBA00022485"/>
    </source>
</evidence>
<evidence type="ECO:0000256" key="10">
    <source>
        <dbReference type="SAM" id="MobiDB-lite"/>
    </source>
</evidence>
<protein>
    <recommendedName>
        <fullName evidence="9">Type-5 uracil-DNA glycosylase</fullName>
    </recommendedName>
</protein>
<evidence type="ECO:0000256" key="3">
    <source>
        <dbReference type="ARBA" id="ARBA00022763"/>
    </source>
</evidence>
<feature type="domain" description="Uracil-DNA glycosylase-like" evidence="11">
    <location>
        <begin position="102"/>
        <end position="285"/>
    </location>
</feature>
<dbReference type="InterPro" id="IPR044147">
    <property type="entry name" value="UdgB-like"/>
</dbReference>